<proteinExistence type="inferred from homology"/>
<sequence>MTEYSQGPVLWQAIAALLIFAAAYVFILIEKWDRTYTALGGAVLMLLLGILPISKALTNYANWPILLFLVSLFIISSLFQKTGITSYIVSAVLRKYRMRAVTLILIFSLLGAVISALVDSLLAVVIIVPFIIMASRKMKLQPAPFLITLLLSVHIGGAATIMGNITSRMLAASGRITAGQQFIRIFPLICLLLAVVYLIMWLLYRKRLVAAEAHMRELLSLRPDSYLSQDRLYVVGSSVITGLTLVLLSIQGVLGWNPAYIAASGAVLMLGMNYKDVLFIIKEKDYGAVWHQVRETQWLFFLGLFIMVGGLTYAGISGFVAVRGLELSQGSLPFLTNLLLWINSFGAAMMDNVPFLAAMLPIVDHIEEELAATAQPLWWSLIIGSAIGSGVTLLSSLAGLYTASLTDQDGVKMKQSEYVTVAAPICFVLLVISTVYFKLFLL</sequence>
<feature type="transmembrane region" description="Helical" evidence="8">
    <location>
        <begin position="377"/>
        <end position="401"/>
    </location>
</feature>
<feature type="transmembrane region" description="Helical" evidence="8">
    <location>
        <begin position="232"/>
        <end position="253"/>
    </location>
</feature>
<keyword evidence="7 8" id="KW-0472">Membrane</keyword>
<dbReference type="InterPro" id="IPR051475">
    <property type="entry name" value="Diverse_Ion_Transporter"/>
</dbReference>
<feature type="transmembrane region" description="Helical" evidence="8">
    <location>
        <begin position="145"/>
        <end position="165"/>
    </location>
</feature>
<evidence type="ECO:0000256" key="2">
    <source>
        <dbReference type="ARBA" id="ARBA00009843"/>
    </source>
</evidence>
<evidence type="ECO:0000259" key="9">
    <source>
        <dbReference type="Pfam" id="PF03600"/>
    </source>
</evidence>
<dbReference type="PRINTS" id="PR00758">
    <property type="entry name" value="ARSENICPUMP"/>
</dbReference>
<feature type="domain" description="Citrate transporter-like" evidence="9">
    <location>
        <begin position="24"/>
        <end position="384"/>
    </location>
</feature>
<dbReference type="InterPro" id="IPR000802">
    <property type="entry name" value="Arsenical_pump_ArsB"/>
</dbReference>
<gene>
    <name evidence="10" type="ORF">MJB10_07175</name>
</gene>
<keyword evidence="11" id="KW-1185">Reference proteome</keyword>
<evidence type="ECO:0000313" key="11">
    <source>
        <dbReference type="Proteomes" id="UP001304650"/>
    </source>
</evidence>
<dbReference type="InterPro" id="IPR004680">
    <property type="entry name" value="Cit_transptr-like_dom"/>
</dbReference>
<dbReference type="EMBL" id="CP130319">
    <property type="protein sequence ID" value="WNR45876.1"/>
    <property type="molecule type" value="Genomic_DNA"/>
</dbReference>
<comment type="similarity">
    <text evidence="2">Belongs to the CitM (TC 2.A.11) transporter family.</text>
</comment>
<keyword evidence="5 8" id="KW-0812">Transmembrane</keyword>
<feature type="transmembrane region" description="Helical" evidence="8">
    <location>
        <begin position="334"/>
        <end position="357"/>
    </location>
</feature>
<dbReference type="Proteomes" id="UP001304650">
    <property type="component" value="Chromosome"/>
</dbReference>
<keyword evidence="3" id="KW-0813">Transport</keyword>
<organism evidence="10 11">
    <name type="scientific">Paenibacillus roseopurpureus</name>
    <dbReference type="NCBI Taxonomy" id="2918901"/>
    <lineage>
        <taxon>Bacteria</taxon>
        <taxon>Bacillati</taxon>
        <taxon>Bacillota</taxon>
        <taxon>Bacilli</taxon>
        <taxon>Bacillales</taxon>
        <taxon>Paenibacillaceae</taxon>
        <taxon>Paenibacillus</taxon>
    </lineage>
</organism>
<feature type="transmembrane region" description="Helical" evidence="8">
    <location>
        <begin position="60"/>
        <end position="80"/>
    </location>
</feature>
<dbReference type="KEGG" id="proo:MJB10_07175"/>
<evidence type="ECO:0000256" key="7">
    <source>
        <dbReference type="ARBA" id="ARBA00023136"/>
    </source>
</evidence>
<dbReference type="GO" id="GO:0005886">
    <property type="term" value="C:plasma membrane"/>
    <property type="evidence" value="ECO:0007669"/>
    <property type="project" value="UniProtKB-SubCell"/>
</dbReference>
<feature type="transmembrane region" description="Helical" evidence="8">
    <location>
        <begin position="298"/>
        <end position="322"/>
    </location>
</feature>
<keyword evidence="6 8" id="KW-1133">Transmembrane helix</keyword>
<feature type="transmembrane region" description="Helical" evidence="8">
    <location>
        <begin position="9"/>
        <end position="29"/>
    </location>
</feature>
<dbReference type="Pfam" id="PF03600">
    <property type="entry name" value="CitMHS"/>
    <property type="match status" value="1"/>
</dbReference>
<dbReference type="GO" id="GO:0015105">
    <property type="term" value="F:arsenite transmembrane transporter activity"/>
    <property type="evidence" value="ECO:0007669"/>
    <property type="project" value="InterPro"/>
</dbReference>
<feature type="transmembrane region" description="Helical" evidence="8">
    <location>
        <begin position="421"/>
        <end position="441"/>
    </location>
</feature>
<feature type="transmembrane region" description="Helical" evidence="8">
    <location>
        <begin position="100"/>
        <end position="133"/>
    </location>
</feature>
<feature type="transmembrane region" description="Helical" evidence="8">
    <location>
        <begin position="185"/>
        <end position="204"/>
    </location>
</feature>
<feature type="transmembrane region" description="Helical" evidence="8">
    <location>
        <begin position="259"/>
        <end position="277"/>
    </location>
</feature>
<evidence type="ECO:0000313" key="10">
    <source>
        <dbReference type="EMBL" id="WNR45876.1"/>
    </source>
</evidence>
<evidence type="ECO:0000256" key="8">
    <source>
        <dbReference type="SAM" id="Phobius"/>
    </source>
</evidence>
<protein>
    <submittedName>
        <fullName evidence="10">SLC13 family permease</fullName>
    </submittedName>
</protein>
<dbReference type="PANTHER" id="PTHR43568">
    <property type="entry name" value="P PROTEIN"/>
    <property type="match status" value="1"/>
</dbReference>
<keyword evidence="4" id="KW-1003">Cell membrane</keyword>
<evidence type="ECO:0000256" key="3">
    <source>
        <dbReference type="ARBA" id="ARBA00022448"/>
    </source>
</evidence>
<evidence type="ECO:0000256" key="6">
    <source>
        <dbReference type="ARBA" id="ARBA00022989"/>
    </source>
</evidence>
<dbReference type="PANTHER" id="PTHR43568:SF1">
    <property type="entry name" value="P PROTEIN"/>
    <property type="match status" value="1"/>
</dbReference>
<name>A0AA96RLX5_9BACL</name>
<reference evidence="10" key="1">
    <citation type="submission" date="2022-02" db="EMBL/GenBank/DDBJ databases">
        <title>Paenibacillus sp. MBLB1832 Whole Genome Shotgun Sequencing.</title>
        <authorList>
            <person name="Hwang C.Y."/>
            <person name="Cho E.-S."/>
            <person name="Seo M.-J."/>
        </authorList>
    </citation>
    <scope>NUCLEOTIDE SEQUENCE</scope>
    <source>
        <strain evidence="10">MBLB1832</strain>
    </source>
</reference>
<accession>A0AA96RLX5</accession>
<comment type="subcellular location">
    <subcellularLocation>
        <location evidence="1">Cell membrane</location>
        <topology evidence="1">Multi-pass membrane protein</topology>
    </subcellularLocation>
</comment>
<dbReference type="RefSeq" id="WP_314803009.1">
    <property type="nucleotide sequence ID" value="NZ_CP130319.1"/>
</dbReference>
<evidence type="ECO:0000256" key="5">
    <source>
        <dbReference type="ARBA" id="ARBA00022692"/>
    </source>
</evidence>
<evidence type="ECO:0000256" key="1">
    <source>
        <dbReference type="ARBA" id="ARBA00004651"/>
    </source>
</evidence>
<evidence type="ECO:0000256" key="4">
    <source>
        <dbReference type="ARBA" id="ARBA00022475"/>
    </source>
</evidence>
<dbReference type="AlphaFoldDB" id="A0AA96RLX5"/>
<feature type="transmembrane region" description="Helical" evidence="8">
    <location>
        <begin position="35"/>
        <end position="53"/>
    </location>
</feature>